<dbReference type="InterPro" id="IPR006626">
    <property type="entry name" value="PbH1"/>
</dbReference>
<dbReference type="EMBL" id="CATOUU010000656">
    <property type="protein sequence ID" value="CAI9938585.1"/>
    <property type="molecule type" value="Genomic_DNA"/>
</dbReference>
<comment type="caution">
    <text evidence="1">The sequence shown here is derived from an EMBL/GenBank/DDBJ whole genome shotgun (WGS) entry which is preliminary data.</text>
</comment>
<name>A0AA86PNC8_9EUKA</name>
<dbReference type="Gene3D" id="2.160.20.10">
    <property type="entry name" value="Single-stranded right-handed beta-helix, Pectin lyase-like"/>
    <property type="match status" value="2"/>
</dbReference>
<dbReference type="EMBL" id="CAXDID020000070">
    <property type="protein sequence ID" value="CAL6014085.1"/>
    <property type="molecule type" value="Genomic_DNA"/>
</dbReference>
<evidence type="ECO:0000313" key="1">
    <source>
        <dbReference type="EMBL" id="CAI9938585.1"/>
    </source>
</evidence>
<evidence type="ECO:0000313" key="3">
    <source>
        <dbReference type="Proteomes" id="UP001642409"/>
    </source>
</evidence>
<dbReference type="AlphaFoldDB" id="A0AA86PNC8"/>
<gene>
    <name evidence="2" type="ORF">HINF_LOCUS24098</name>
    <name evidence="1" type="ORF">HINF_LOCUS26230</name>
</gene>
<reference evidence="1" key="1">
    <citation type="submission" date="2023-06" db="EMBL/GenBank/DDBJ databases">
        <authorList>
            <person name="Kurt Z."/>
        </authorList>
    </citation>
    <scope>NUCLEOTIDE SEQUENCE</scope>
</reference>
<dbReference type="InterPro" id="IPR012334">
    <property type="entry name" value="Pectin_lyas_fold"/>
</dbReference>
<organism evidence="1">
    <name type="scientific">Hexamita inflata</name>
    <dbReference type="NCBI Taxonomy" id="28002"/>
    <lineage>
        <taxon>Eukaryota</taxon>
        <taxon>Metamonada</taxon>
        <taxon>Diplomonadida</taxon>
        <taxon>Hexamitidae</taxon>
        <taxon>Hexamitinae</taxon>
        <taxon>Hexamita</taxon>
    </lineage>
</organism>
<keyword evidence="3" id="KW-1185">Reference proteome</keyword>
<proteinExistence type="predicted"/>
<dbReference type="Proteomes" id="UP001642409">
    <property type="component" value="Unassembled WGS sequence"/>
</dbReference>
<dbReference type="InterPro" id="IPR011050">
    <property type="entry name" value="Pectin_lyase_fold/virulence"/>
</dbReference>
<reference evidence="2 3" key="2">
    <citation type="submission" date="2024-07" db="EMBL/GenBank/DDBJ databases">
        <authorList>
            <person name="Akdeniz Z."/>
        </authorList>
    </citation>
    <scope>NUCLEOTIDE SEQUENCE [LARGE SCALE GENOMIC DNA]</scope>
</reference>
<dbReference type="SUPFAM" id="SSF51126">
    <property type="entry name" value="Pectin lyase-like"/>
    <property type="match status" value="1"/>
</dbReference>
<dbReference type="SMART" id="SM00710">
    <property type="entry name" value="PbH1"/>
    <property type="match status" value="7"/>
</dbReference>
<protein>
    <submittedName>
        <fullName evidence="1">Right-handed parallel beta-helix repeat-containing protein</fullName>
    </submittedName>
    <submittedName>
        <fullName evidence="2">Right-handed_parallel beta-helix repeat-containing protein</fullName>
    </submittedName>
</protein>
<accession>A0AA86PNC8</accession>
<evidence type="ECO:0000313" key="2">
    <source>
        <dbReference type="EMBL" id="CAL6014085.1"/>
    </source>
</evidence>
<sequence length="322" mass="35622">MILLYRICTDANVEPGNNSAYQTIQSAVYSGNLIINVFPGIYNEQIVIDVNNLKIIGTNQQNVVIISPKGQNGIIIRANNVFISNITIDSQTNNADVAIVIQDGMQPGNPNFNIGCNNTIVNCLIKGSSNRFAIYVAGASYSAGSQTIQYYNNQQLQQNNTIIQNTLISNCDCDGFSFSLQKNGTFAHNIIIGSRLAVYMCIDSLIFNNTIQNSINNGIFLSTPSENCKLINNTILNCKQQGIIVQNELEHNLINGINGKKFVIQNNSIQNSQESCISICGDVNNPIYGFLLQNNSFQQCGDHGIYLQYSYGRWNCFFLFTM</sequence>